<dbReference type="Pfam" id="PF15092">
    <property type="entry name" value="UPF0728"/>
    <property type="match status" value="1"/>
</dbReference>
<evidence type="ECO:0000313" key="3">
    <source>
        <dbReference type="Proteomes" id="UP001153954"/>
    </source>
</evidence>
<name>A0AAU9V6H5_EUPED</name>
<dbReference type="AlphaFoldDB" id="A0AAU9V6H5"/>
<sequence length="148" mass="17474">MSIQYVRIYYGPNDSFNTIEHKPQKLRGIREHLQKLGFRVDLVPVEYINYCMLEMCGHEVFRCNINNLSFNTCSERDPVCRRAILAVVESSAKLLRARSYLWSWALLDKQIFRSGYSPKEYWPFDLEENFDTCLECVTCCGVIKRKEN</sequence>
<dbReference type="InterPro" id="IPR027885">
    <property type="entry name" value="UPF0728"/>
</dbReference>
<evidence type="ECO:0000256" key="1">
    <source>
        <dbReference type="ARBA" id="ARBA00009973"/>
    </source>
</evidence>
<dbReference type="EMBL" id="CAKOGL010000030">
    <property type="protein sequence ID" value="CAH2107645.1"/>
    <property type="molecule type" value="Genomic_DNA"/>
</dbReference>
<evidence type="ECO:0000313" key="2">
    <source>
        <dbReference type="EMBL" id="CAH2107645.1"/>
    </source>
</evidence>
<proteinExistence type="inferred from homology"/>
<dbReference type="PANTHER" id="PTHR28448:SF1">
    <property type="entry name" value="UPF0728 PROTEIN C10ORF53"/>
    <property type="match status" value="1"/>
</dbReference>
<gene>
    <name evidence="2" type="ORF">EEDITHA_LOCUS21657</name>
</gene>
<comment type="caution">
    <text evidence="2">The sequence shown here is derived from an EMBL/GenBank/DDBJ whole genome shotgun (WGS) entry which is preliminary data.</text>
</comment>
<accession>A0AAU9V6H5</accession>
<dbReference type="PANTHER" id="PTHR28448">
    <property type="entry name" value="UPF0728 PROTEIN C10ORF53"/>
    <property type="match status" value="1"/>
</dbReference>
<comment type="similarity">
    <text evidence="1">Belongs to the UPF0728 family.</text>
</comment>
<protein>
    <submittedName>
        <fullName evidence="2">Uncharacterized protein</fullName>
    </submittedName>
</protein>
<keyword evidence="3" id="KW-1185">Reference proteome</keyword>
<organism evidence="2 3">
    <name type="scientific">Euphydryas editha</name>
    <name type="common">Edith's checkerspot</name>
    <dbReference type="NCBI Taxonomy" id="104508"/>
    <lineage>
        <taxon>Eukaryota</taxon>
        <taxon>Metazoa</taxon>
        <taxon>Ecdysozoa</taxon>
        <taxon>Arthropoda</taxon>
        <taxon>Hexapoda</taxon>
        <taxon>Insecta</taxon>
        <taxon>Pterygota</taxon>
        <taxon>Neoptera</taxon>
        <taxon>Endopterygota</taxon>
        <taxon>Lepidoptera</taxon>
        <taxon>Glossata</taxon>
        <taxon>Ditrysia</taxon>
        <taxon>Papilionoidea</taxon>
        <taxon>Nymphalidae</taxon>
        <taxon>Nymphalinae</taxon>
        <taxon>Euphydryas</taxon>
    </lineage>
</organism>
<dbReference type="Proteomes" id="UP001153954">
    <property type="component" value="Unassembled WGS sequence"/>
</dbReference>
<reference evidence="2" key="1">
    <citation type="submission" date="2022-03" db="EMBL/GenBank/DDBJ databases">
        <authorList>
            <person name="Tunstrom K."/>
        </authorList>
    </citation>
    <scope>NUCLEOTIDE SEQUENCE</scope>
</reference>